<keyword evidence="3" id="KW-1185">Reference proteome</keyword>
<comment type="caution">
    <text evidence="2">The sequence shown here is derived from an EMBL/GenBank/DDBJ whole genome shotgun (WGS) entry which is preliminary data.</text>
</comment>
<dbReference type="EMBL" id="JABSTU010000001">
    <property type="protein sequence ID" value="KAH8040167.1"/>
    <property type="molecule type" value="Genomic_DNA"/>
</dbReference>
<gene>
    <name evidence="2" type="ORF">HPB51_009545</name>
</gene>
<dbReference type="AlphaFoldDB" id="A0A9J6F0Y6"/>
<organism evidence="2 3">
    <name type="scientific">Rhipicephalus microplus</name>
    <name type="common">Cattle tick</name>
    <name type="synonym">Boophilus microplus</name>
    <dbReference type="NCBI Taxonomy" id="6941"/>
    <lineage>
        <taxon>Eukaryota</taxon>
        <taxon>Metazoa</taxon>
        <taxon>Ecdysozoa</taxon>
        <taxon>Arthropoda</taxon>
        <taxon>Chelicerata</taxon>
        <taxon>Arachnida</taxon>
        <taxon>Acari</taxon>
        <taxon>Parasitiformes</taxon>
        <taxon>Ixodida</taxon>
        <taxon>Ixodoidea</taxon>
        <taxon>Ixodidae</taxon>
        <taxon>Rhipicephalinae</taxon>
        <taxon>Rhipicephalus</taxon>
        <taxon>Boophilus</taxon>
    </lineage>
</organism>
<dbReference type="Proteomes" id="UP000821866">
    <property type="component" value="Chromosome 1"/>
</dbReference>
<feature type="region of interest" description="Disordered" evidence="1">
    <location>
        <begin position="250"/>
        <end position="273"/>
    </location>
</feature>
<sequence>MSITNRRGRHRLLQTPVCLGLNEHTLTPVPTIRVLGVELDVSGSANAWVRSARRKSANTLHLIRRISQKTGGGCSRMARILVRSIIEPRLIYQAQIQRLTLRDWDLLETADRDSMRAITCLPLITPIATPQAEAQLNTIDKIVHQRRVTGYLKSQPVLAAAALVHYYNSSANWERGGKHRHKAERRHTARALVLCASSLLCVCVYPHAPSSLNHRDLPTSPPFHPIAMLTTIIQRCHSLTHLWQKFHHGSRHRPATTDPQVAQEGVVSIPPTN</sequence>
<evidence type="ECO:0000313" key="3">
    <source>
        <dbReference type="Proteomes" id="UP000821866"/>
    </source>
</evidence>
<reference evidence="2" key="2">
    <citation type="submission" date="2021-09" db="EMBL/GenBank/DDBJ databases">
        <authorList>
            <person name="Jia N."/>
            <person name="Wang J."/>
            <person name="Shi W."/>
            <person name="Du L."/>
            <person name="Sun Y."/>
            <person name="Zhan W."/>
            <person name="Jiang J."/>
            <person name="Wang Q."/>
            <person name="Zhang B."/>
            <person name="Ji P."/>
            <person name="Sakyi L.B."/>
            <person name="Cui X."/>
            <person name="Yuan T."/>
            <person name="Jiang B."/>
            <person name="Yang W."/>
            <person name="Lam T.T.-Y."/>
            <person name="Chang Q."/>
            <person name="Ding S."/>
            <person name="Wang X."/>
            <person name="Zhu J."/>
            <person name="Ruan X."/>
            <person name="Zhao L."/>
            <person name="Wei J."/>
            <person name="Que T."/>
            <person name="Du C."/>
            <person name="Cheng J."/>
            <person name="Dai P."/>
            <person name="Han X."/>
            <person name="Huang E."/>
            <person name="Gao Y."/>
            <person name="Liu J."/>
            <person name="Shao H."/>
            <person name="Ye R."/>
            <person name="Li L."/>
            <person name="Wei W."/>
            <person name="Wang X."/>
            <person name="Wang C."/>
            <person name="Huo Q."/>
            <person name="Li W."/>
            <person name="Guo W."/>
            <person name="Chen H."/>
            <person name="Chen S."/>
            <person name="Zhou L."/>
            <person name="Zhou L."/>
            <person name="Ni X."/>
            <person name="Tian J."/>
            <person name="Zhou Y."/>
            <person name="Sheng Y."/>
            <person name="Liu T."/>
            <person name="Pan Y."/>
            <person name="Xia L."/>
            <person name="Li J."/>
            <person name="Zhao F."/>
            <person name="Cao W."/>
        </authorList>
    </citation>
    <scope>NUCLEOTIDE SEQUENCE</scope>
    <source>
        <strain evidence="2">Rmic-2018</strain>
        <tissue evidence="2">Larvae</tissue>
    </source>
</reference>
<reference evidence="2" key="1">
    <citation type="journal article" date="2020" name="Cell">
        <title>Large-Scale Comparative Analyses of Tick Genomes Elucidate Their Genetic Diversity and Vector Capacities.</title>
        <authorList>
            <consortium name="Tick Genome and Microbiome Consortium (TIGMIC)"/>
            <person name="Jia N."/>
            <person name="Wang J."/>
            <person name="Shi W."/>
            <person name="Du L."/>
            <person name="Sun Y."/>
            <person name="Zhan W."/>
            <person name="Jiang J.F."/>
            <person name="Wang Q."/>
            <person name="Zhang B."/>
            <person name="Ji P."/>
            <person name="Bell-Sakyi L."/>
            <person name="Cui X.M."/>
            <person name="Yuan T.T."/>
            <person name="Jiang B.G."/>
            <person name="Yang W.F."/>
            <person name="Lam T.T."/>
            <person name="Chang Q.C."/>
            <person name="Ding S.J."/>
            <person name="Wang X.J."/>
            <person name="Zhu J.G."/>
            <person name="Ruan X.D."/>
            <person name="Zhao L."/>
            <person name="Wei J.T."/>
            <person name="Ye R.Z."/>
            <person name="Que T.C."/>
            <person name="Du C.H."/>
            <person name="Zhou Y.H."/>
            <person name="Cheng J.X."/>
            <person name="Dai P.F."/>
            <person name="Guo W.B."/>
            <person name="Han X.H."/>
            <person name="Huang E.J."/>
            <person name="Li L.F."/>
            <person name="Wei W."/>
            <person name="Gao Y.C."/>
            <person name="Liu J.Z."/>
            <person name="Shao H.Z."/>
            <person name="Wang X."/>
            <person name="Wang C.C."/>
            <person name="Yang T.C."/>
            <person name="Huo Q.B."/>
            <person name="Li W."/>
            <person name="Chen H.Y."/>
            <person name="Chen S.E."/>
            <person name="Zhou L.G."/>
            <person name="Ni X.B."/>
            <person name="Tian J.H."/>
            <person name="Sheng Y."/>
            <person name="Liu T."/>
            <person name="Pan Y.S."/>
            <person name="Xia L.Y."/>
            <person name="Li J."/>
            <person name="Zhao F."/>
            <person name="Cao W.C."/>
        </authorList>
    </citation>
    <scope>NUCLEOTIDE SEQUENCE</scope>
    <source>
        <strain evidence="2">Rmic-2018</strain>
    </source>
</reference>
<proteinExistence type="predicted"/>
<protein>
    <submittedName>
        <fullName evidence="2">Uncharacterized protein</fullName>
    </submittedName>
</protein>
<evidence type="ECO:0000256" key="1">
    <source>
        <dbReference type="SAM" id="MobiDB-lite"/>
    </source>
</evidence>
<name>A0A9J6F0Y6_RHIMP</name>
<evidence type="ECO:0000313" key="2">
    <source>
        <dbReference type="EMBL" id="KAH8040167.1"/>
    </source>
</evidence>
<accession>A0A9J6F0Y6</accession>